<sequence length="265" mass="28842">MNALFPDVVVNGTTIPSAAIAAEAQNHEAPRGKPGVAWRKAANALAVRALLLQEAQRREIPADPQELEPGRFETGNEARIRALLEDAVQVSPPSEEEVRAEWSRDPSKFRAPPLWSVSHILFACDPQDEEAGKQALARAIDVTGRALGHPKSFGRLARQESDCPSRDRDGMLGQIGPGDTVPEFEAALRTLSAGDITFEPVRTRHGWHVIRMDDRAEGDVLPFEAVAPRLRAAMEKRAWGQGVRDLVTTLSQKADITGADLGNCP</sequence>
<dbReference type="InterPro" id="IPR046357">
    <property type="entry name" value="PPIase_dom_sf"/>
</dbReference>
<dbReference type="SUPFAM" id="SSF109998">
    <property type="entry name" value="Triger factor/SurA peptide-binding domain-like"/>
    <property type="match status" value="1"/>
</dbReference>
<dbReference type="Proteomes" id="UP000030960">
    <property type="component" value="Unassembled WGS sequence"/>
</dbReference>
<proteinExistence type="inferred from homology"/>
<keyword evidence="8" id="KW-0413">Isomerase</keyword>
<comment type="catalytic activity">
    <reaction evidence="1">
        <text>[protein]-peptidylproline (omega=180) = [protein]-peptidylproline (omega=0)</text>
        <dbReference type="Rhea" id="RHEA:16237"/>
        <dbReference type="Rhea" id="RHEA-COMP:10747"/>
        <dbReference type="Rhea" id="RHEA-COMP:10748"/>
        <dbReference type="ChEBI" id="CHEBI:83833"/>
        <dbReference type="ChEBI" id="CHEBI:83834"/>
        <dbReference type="EC" id="5.2.1.8"/>
    </reaction>
</comment>
<dbReference type="OrthoDB" id="196786at2"/>
<dbReference type="STRING" id="561184.SAMN05216376_10464"/>
<evidence type="ECO:0000313" key="9">
    <source>
        <dbReference type="Proteomes" id="UP000030960"/>
    </source>
</evidence>
<evidence type="ECO:0000256" key="7">
    <source>
        <dbReference type="ARBA" id="ARBA00031484"/>
    </source>
</evidence>
<dbReference type="InterPro" id="IPR027304">
    <property type="entry name" value="Trigger_fact/SurA_dom_sf"/>
</dbReference>
<dbReference type="InterPro" id="IPR000297">
    <property type="entry name" value="PPIase_PpiC"/>
</dbReference>
<comment type="caution">
    <text evidence="8">The sequence shown here is derived from an EMBL/GenBank/DDBJ whole genome shotgun (WGS) entry which is preliminary data.</text>
</comment>
<accession>A0A225QGZ3</accession>
<comment type="similarity">
    <text evidence="2">Belongs to the PpiC/parvulin rotamase family.</text>
</comment>
<dbReference type="EC" id="5.2.1.8" evidence="3"/>
<keyword evidence="9" id="KW-1185">Reference proteome</keyword>
<name>A0A0B3RHZ3_9RHOB</name>
<gene>
    <name evidence="8" type="ORF">OA50_04617</name>
</gene>
<keyword evidence="5" id="KW-0697">Rotamase</keyword>
<dbReference type="GO" id="GO:0003755">
    <property type="term" value="F:peptidyl-prolyl cis-trans isomerase activity"/>
    <property type="evidence" value="ECO:0007669"/>
    <property type="project" value="UniProtKB-KW"/>
</dbReference>
<evidence type="ECO:0000256" key="4">
    <source>
        <dbReference type="ARBA" id="ARBA00018370"/>
    </source>
</evidence>
<dbReference type="Pfam" id="PF00639">
    <property type="entry name" value="Rotamase"/>
    <property type="match status" value="1"/>
</dbReference>
<dbReference type="RefSeq" id="WP_043145494.1">
    <property type="nucleotide sequence ID" value="NZ_AP022337.1"/>
</dbReference>
<evidence type="ECO:0000256" key="1">
    <source>
        <dbReference type="ARBA" id="ARBA00000971"/>
    </source>
</evidence>
<protein>
    <recommendedName>
        <fullName evidence="4">Parvulin-like PPIase</fullName>
        <ecNumber evidence="3">5.2.1.8</ecNumber>
    </recommendedName>
    <alternativeName>
        <fullName evidence="6">Peptidyl-prolyl cis-trans isomerase plp</fullName>
    </alternativeName>
    <alternativeName>
        <fullName evidence="7">Rotamase plp</fullName>
    </alternativeName>
</protein>
<dbReference type="PANTHER" id="PTHR47245">
    <property type="entry name" value="PEPTIDYLPROLYL ISOMERASE"/>
    <property type="match status" value="1"/>
</dbReference>
<reference evidence="8 9" key="1">
    <citation type="submission" date="2014-10" db="EMBL/GenBank/DDBJ databases">
        <title>Genome sequence of Ponticoccus sp. strain UMTAT08 isolated from clonal culture of toxic dinoflagellate Alexandrium tamiyavanichii.</title>
        <authorList>
            <person name="Gan H.Y."/>
            <person name="Muhd D.-D."/>
            <person name="Mohd Noor M.E."/>
            <person name="Yeong Y.S."/>
            <person name="Usup G."/>
        </authorList>
    </citation>
    <scope>NUCLEOTIDE SEQUENCE [LARGE SCALE GENOMIC DNA]</scope>
    <source>
        <strain evidence="8 9">UMTAT08</strain>
    </source>
</reference>
<organism evidence="8 9">
    <name type="scientific">Mameliella alba</name>
    <dbReference type="NCBI Taxonomy" id="561184"/>
    <lineage>
        <taxon>Bacteria</taxon>
        <taxon>Pseudomonadati</taxon>
        <taxon>Pseudomonadota</taxon>
        <taxon>Alphaproteobacteria</taxon>
        <taxon>Rhodobacterales</taxon>
        <taxon>Roseobacteraceae</taxon>
        <taxon>Mameliella</taxon>
    </lineage>
</organism>
<evidence type="ECO:0000313" key="8">
    <source>
        <dbReference type="EMBL" id="KHQ50905.1"/>
    </source>
</evidence>
<dbReference type="PROSITE" id="PS50198">
    <property type="entry name" value="PPIC_PPIASE_2"/>
    <property type="match status" value="1"/>
</dbReference>
<evidence type="ECO:0000256" key="5">
    <source>
        <dbReference type="ARBA" id="ARBA00023110"/>
    </source>
</evidence>
<evidence type="ECO:0000256" key="3">
    <source>
        <dbReference type="ARBA" id="ARBA00013194"/>
    </source>
</evidence>
<evidence type="ECO:0000256" key="6">
    <source>
        <dbReference type="ARBA" id="ARBA00030642"/>
    </source>
</evidence>
<dbReference type="PANTHER" id="PTHR47245:SF2">
    <property type="entry name" value="PEPTIDYL-PROLYL CIS-TRANS ISOMERASE HP_0175-RELATED"/>
    <property type="match status" value="1"/>
</dbReference>
<dbReference type="EMBL" id="JSUQ01000021">
    <property type="protein sequence ID" value="KHQ50905.1"/>
    <property type="molecule type" value="Genomic_DNA"/>
</dbReference>
<dbReference type="AlphaFoldDB" id="A0A0B3RHZ3"/>
<dbReference type="InterPro" id="IPR050245">
    <property type="entry name" value="PrsA_foldase"/>
</dbReference>
<evidence type="ECO:0000256" key="2">
    <source>
        <dbReference type="ARBA" id="ARBA00007656"/>
    </source>
</evidence>
<dbReference type="SUPFAM" id="SSF54534">
    <property type="entry name" value="FKBP-like"/>
    <property type="match status" value="1"/>
</dbReference>
<accession>A0A0B3RHZ3</accession>
<dbReference type="Gene3D" id="3.10.50.40">
    <property type="match status" value="1"/>
</dbReference>